<feature type="transmembrane region" description="Helical" evidence="8">
    <location>
        <begin position="325"/>
        <end position="343"/>
    </location>
</feature>
<organism evidence="9">
    <name type="scientific">Scapholeberis mucronata</name>
    <dbReference type="NCBI Taxonomy" id="202097"/>
    <lineage>
        <taxon>Eukaryota</taxon>
        <taxon>Metazoa</taxon>
        <taxon>Ecdysozoa</taxon>
        <taxon>Arthropoda</taxon>
        <taxon>Crustacea</taxon>
        <taxon>Branchiopoda</taxon>
        <taxon>Diplostraca</taxon>
        <taxon>Cladocera</taxon>
        <taxon>Anomopoda</taxon>
        <taxon>Daphniidae</taxon>
        <taxon>Scapholeberis</taxon>
    </lineage>
</organism>
<keyword evidence="4 8" id="KW-0812">Transmembrane</keyword>
<reference evidence="9" key="1">
    <citation type="submission" date="2018-08" db="EMBL/GenBank/DDBJ databases">
        <authorList>
            <person name="Cornetti L."/>
        </authorList>
    </citation>
    <scope>NUCLEOTIDE SEQUENCE</scope>
    <source>
        <strain evidence="9">BE-ASS</strain>
    </source>
</reference>
<evidence type="ECO:0000256" key="6">
    <source>
        <dbReference type="ARBA" id="ARBA00022989"/>
    </source>
</evidence>
<keyword evidence="7 8" id="KW-0472">Membrane</keyword>
<dbReference type="PANTHER" id="PTHR13148:SF0">
    <property type="entry name" value="POST-GPI ATTACHMENT TO PROTEINS FACTOR 3"/>
    <property type="match status" value="1"/>
</dbReference>
<dbReference type="InterPro" id="IPR007217">
    <property type="entry name" value="Per1-like"/>
</dbReference>
<comment type="function">
    <text evidence="8">Involved in the lipid remodeling steps of GPI-anchor maturation.</text>
</comment>
<dbReference type="AlphaFoldDB" id="A0A4Y7NN51"/>
<dbReference type="PANTHER" id="PTHR13148">
    <property type="entry name" value="PER1-RELATED"/>
    <property type="match status" value="1"/>
</dbReference>
<dbReference type="EMBL" id="LR024026">
    <property type="protein sequence ID" value="SVE93645.1"/>
    <property type="molecule type" value="mRNA"/>
</dbReference>
<feature type="transmembrane region" description="Helical" evidence="8">
    <location>
        <begin position="143"/>
        <end position="160"/>
    </location>
</feature>
<dbReference type="GO" id="GO:0016788">
    <property type="term" value="F:hydrolase activity, acting on ester bonds"/>
    <property type="evidence" value="ECO:0007669"/>
    <property type="project" value="TreeGrafter"/>
</dbReference>
<gene>
    <name evidence="9" type="primary">EOG090X0702</name>
</gene>
<evidence type="ECO:0000256" key="1">
    <source>
        <dbReference type="ARBA" id="ARBA00004127"/>
    </source>
</evidence>
<sequence length="359" mass="42463">MPMAEAIDEDPKEDDANQLMRYRWESLKKQHRSFCRLSASLIRLLLVYIQVSVLLTNNIALSVEDRFLIGSSIRTKCRRKFLRTYTKIFDIPLHLKLLQWECPDECKYMCMWPVVGWFVDAGIGVQQFYGKWPFVRILGIQEPASMLFSLLNLASHLFMIKRFRREVSPKAPFYWITHIFCFVCCHAWFWSTLFHLRDIRFTEIMDYLGALSMVSFSVYHFAIRVTAVDSYNQWYSMFFGISIGLHFVYHSYTTFFVQMDYGYNMLINVALGAVNIIGWTVWCFKQYKKKPYVKQCAIFTGLVGLTTLLEIMDFPPLLWVLDAHALWHLTTSPLVIFWYRFLIDDCHHLTELLDLEKIA</sequence>
<evidence type="ECO:0000256" key="8">
    <source>
        <dbReference type="RuleBase" id="RU365066"/>
    </source>
</evidence>
<proteinExistence type="evidence at transcript level"/>
<keyword evidence="5" id="KW-0732">Signal</keyword>
<dbReference type="GO" id="GO:0000139">
    <property type="term" value="C:Golgi membrane"/>
    <property type="evidence" value="ECO:0007669"/>
    <property type="project" value="UniProtKB-SubCell"/>
</dbReference>
<feature type="transmembrane region" description="Helical" evidence="8">
    <location>
        <begin position="172"/>
        <end position="192"/>
    </location>
</feature>
<name>A0A4Y7NN51_9CRUS</name>
<feature type="transmembrane region" description="Helical" evidence="8">
    <location>
        <begin position="234"/>
        <end position="253"/>
    </location>
</feature>
<keyword evidence="8" id="KW-0333">Golgi apparatus</keyword>
<evidence type="ECO:0000256" key="5">
    <source>
        <dbReference type="ARBA" id="ARBA00022729"/>
    </source>
</evidence>
<dbReference type="Pfam" id="PF04080">
    <property type="entry name" value="Per1"/>
    <property type="match status" value="1"/>
</dbReference>
<feature type="transmembrane region" description="Helical" evidence="8">
    <location>
        <begin position="296"/>
        <end position="319"/>
    </location>
</feature>
<comment type="subcellular location">
    <subcellularLocation>
        <location evidence="1">Endomembrane system</location>
        <topology evidence="1">Multi-pass membrane protein</topology>
    </subcellularLocation>
    <subcellularLocation>
        <location evidence="8">Golgi apparatus membrane</location>
        <topology evidence="8">Multi-pass membrane protein</topology>
    </subcellularLocation>
</comment>
<evidence type="ECO:0000313" key="9">
    <source>
        <dbReference type="EMBL" id="SVE93645.1"/>
    </source>
</evidence>
<evidence type="ECO:0000256" key="7">
    <source>
        <dbReference type="ARBA" id="ARBA00023136"/>
    </source>
</evidence>
<comment type="caution">
    <text evidence="8">Lacks conserved residue(s) required for the propagation of feature annotation.</text>
</comment>
<evidence type="ECO:0000256" key="2">
    <source>
        <dbReference type="ARBA" id="ARBA00006387"/>
    </source>
</evidence>
<comment type="similarity">
    <text evidence="2 8">Belongs to the PGAP3 family.</text>
</comment>
<evidence type="ECO:0000256" key="4">
    <source>
        <dbReference type="ARBA" id="ARBA00022692"/>
    </source>
</evidence>
<keyword evidence="3 8" id="KW-0337">GPI-anchor biosynthesis</keyword>
<feature type="transmembrane region" description="Helical" evidence="8">
    <location>
        <begin position="204"/>
        <end position="222"/>
    </location>
</feature>
<protein>
    <recommendedName>
        <fullName evidence="8">Post-GPI attachment to proteins factor 3</fullName>
    </recommendedName>
</protein>
<dbReference type="GO" id="GO:0005789">
    <property type="term" value="C:endoplasmic reticulum membrane"/>
    <property type="evidence" value="ECO:0007669"/>
    <property type="project" value="TreeGrafter"/>
</dbReference>
<feature type="transmembrane region" description="Helical" evidence="8">
    <location>
        <begin position="265"/>
        <end position="284"/>
    </location>
</feature>
<accession>A0A4Y7NN51</accession>
<evidence type="ECO:0000256" key="3">
    <source>
        <dbReference type="ARBA" id="ARBA00022502"/>
    </source>
</evidence>
<feature type="transmembrane region" description="Helical" evidence="8">
    <location>
        <begin position="34"/>
        <end position="55"/>
    </location>
</feature>
<keyword evidence="6 8" id="KW-1133">Transmembrane helix</keyword>
<dbReference type="GO" id="GO:0006506">
    <property type="term" value="P:GPI anchor biosynthetic process"/>
    <property type="evidence" value="ECO:0007669"/>
    <property type="project" value="UniProtKB-KW"/>
</dbReference>